<dbReference type="GO" id="GO:0017061">
    <property type="term" value="F:S-methyl-5-thioadenosine phosphorylase activity"/>
    <property type="evidence" value="ECO:0007669"/>
    <property type="project" value="UniProtKB-EC"/>
</dbReference>
<dbReference type="RefSeq" id="WP_111528044.1">
    <property type="nucleotide sequence ID" value="NZ_JBHRSG010000002.1"/>
</dbReference>
<dbReference type="Pfam" id="PF02578">
    <property type="entry name" value="Cu-oxidase_4"/>
    <property type="match status" value="1"/>
</dbReference>
<evidence type="ECO:0000256" key="6">
    <source>
        <dbReference type="ARBA" id="ARBA00022833"/>
    </source>
</evidence>
<keyword evidence="5" id="KW-0378">Hydrolase</keyword>
<dbReference type="SUPFAM" id="SSF64438">
    <property type="entry name" value="CNF1/YfiH-like putative cysteine hydrolases"/>
    <property type="match status" value="1"/>
</dbReference>
<dbReference type="Gene3D" id="3.60.140.10">
    <property type="entry name" value="CNF1/YfiH-like putative cysteine hydrolases"/>
    <property type="match status" value="1"/>
</dbReference>
<reference evidence="12" key="1">
    <citation type="submission" date="2018-05" db="EMBL/GenBank/DDBJ databases">
        <authorList>
            <person name="Li X."/>
        </authorList>
    </citation>
    <scope>NUCLEOTIDE SEQUENCE [LARGE SCALE GENOMIC DNA]</scope>
    <source>
        <strain evidence="12">LX32</strain>
    </source>
</reference>
<evidence type="ECO:0000313" key="11">
    <source>
        <dbReference type="EMBL" id="RAK54293.1"/>
    </source>
</evidence>
<dbReference type="InterPro" id="IPR003730">
    <property type="entry name" value="Cu_polyphenol_OxRdtase"/>
</dbReference>
<dbReference type="PANTHER" id="PTHR30616:SF2">
    <property type="entry name" value="PURINE NUCLEOSIDE PHOSPHORYLASE LACC1"/>
    <property type="match status" value="1"/>
</dbReference>
<comment type="catalytic activity">
    <reaction evidence="9">
        <text>S-methyl-5'-thioadenosine + phosphate = 5-(methylsulfanyl)-alpha-D-ribose 1-phosphate + adenine</text>
        <dbReference type="Rhea" id="RHEA:11852"/>
        <dbReference type="ChEBI" id="CHEBI:16708"/>
        <dbReference type="ChEBI" id="CHEBI:17509"/>
        <dbReference type="ChEBI" id="CHEBI:43474"/>
        <dbReference type="ChEBI" id="CHEBI:58533"/>
        <dbReference type="EC" id="2.4.2.28"/>
    </reaction>
    <physiologicalReaction direction="left-to-right" evidence="9">
        <dbReference type="Rhea" id="RHEA:11853"/>
    </physiologicalReaction>
</comment>
<evidence type="ECO:0000256" key="3">
    <source>
        <dbReference type="ARBA" id="ARBA00022679"/>
    </source>
</evidence>
<evidence type="ECO:0000256" key="1">
    <source>
        <dbReference type="ARBA" id="ARBA00000553"/>
    </source>
</evidence>
<dbReference type="PANTHER" id="PTHR30616">
    <property type="entry name" value="UNCHARACTERIZED PROTEIN YFIH"/>
    <property type="match status" value="1"/>
</dbReference>
<dbReference type="InterPro" id="IPR011324">
    <property type="entry name" value="Cytotoxic_necrot_fac-like_cat"/>
</dbReference>
<evidence type="ECO:0000256" key="4">
    <source>
        <dbReference type="ARBA" id="ARBA00022723"/>
    </source>
</evidence>
<evidence type="ECO:0000256" key="5">
    <source>
        <dbReference type="ARBA" id="ARBA00022801"/>
    </source>
</evidence>
<dbReference type="OrthoDB" id="4279at2"/>
<dbReference type="AlphaFoldDB" id="A0A328AHB7"/>
<evidence type="ECO:0000256" key="9">
    <source>
        <dbReference type="ARBA" id="ARBA00049893"/>
    </source>
</evidence>
<keyword evidence="12" id="KW-1185">Reference proteome</keyword>
<dbReference type="Proteomes" id="UP000249254">
    <property type="component" value="Unassembled WGS sequence"/>
</dbReference>
<dbReference type="GO" id="GO:0005507">
    <property type="term" value="F:copper ion binding"/>
    <property type="evidence" value="ECO:0007669"/>
    <property type="project" value="TreeGrafter"/>
</dbReference>
<evidence type="ECO:0000256" key="2">
    <source>
        <dbReference type="ARBA" id="ARBA00007353"/>
    </source>
</evidence>
<evidence type="ECO:0000256" key="8">
    <source>
        <dbReference type="ARBA" id="ARBA00048968"/>
    </source>
</evidence>
<keyword evidence="3" id="KW-0808">Transferase</keyword>
<dbReference type="EMBL" id="QFYQ01000001">
    <property type="protein sequence ID" value="RAK54293.1"/>
    <property type="molecule type" value="Genomic_DNA"/>
</dbReference>
<comment type="catalytic activity">
    <reaction evidence="8">
        <text>adenosine + phosphate = alpha-D-ribose 1-phosphate + adenine</text>
        <dbReference type="Rhea" id="RHEA:27642"/>
        <dbReference type="ChEBI" id="CHEBI:16335"/>
        <dbReference type="ChEBI" id="CHEBI:16708"/>
        <dbReference type="ChEBI" id="CHEBI:43474"/>
        <dbReference type="ChEBI" id="CHEBI:57720"/>
        <dbReference type="EC" id="2.4.2.1"/>
    </reaction>
    <physiologicalReaction direction="left-to-right" evidence="8">
        <dbReference type="Rhea" id="RHEA:27643"/>
    </physiologicalReaction>
</comment>
<dbReference type="NCBIfam" id="TIGR00726">
    <property type="entry name" value="peptidoglycan editing factor PgeF"/>
    <property type="match status" value="1"/>
</dbReference>
<comment type="caution">
    <text evidence="11">The sequence shown here is derived from an EMBL/GenBank/DDBJ whole genome shotgun (WGS) entry which is preliminary data.</text>
</comment>
<keyword evidence="4" id="KW-0479">Metal-binding</keyword>
<protein>
    <recommendedName>
        <fullName evidence="10">Purine nucleoside phosphorylase</fullName>
    </recommendedName>
</protein>
<gene>
    <name evidence="11" type="primary">pgeF</name>
    <name evidence="11" type="ORF">DJ017_07015</name>
</gene>
<accession>A0A328AHB7</accession>
<comment type="catalytic activity">
    <reaction evidence="7">
        <text>adenosine + H2O + H(+) = inosine + NH4(+)</text>
        <dbReference type="Rhea" id="RHEA:24408"/>
        <dbReference type="ChEBI" id="CHEBI:15377"/>
        <dbReference type="ChEBI" id="CHEBI:15378"/>
        <dbReference type="ChEBI" id="CHEBI:16335"/>
        <dbReference type="ChEBI" id="CHEBI:17596"/>
        <dbReference type="ChEBI" id="CHEBI:28938"/>
        <dbReference type="EC" id="3.5.4.4"/>
    </reaction>
    <physiologicalReaction direction="left-to-right" evidence="7">
        <dbReference type="Rhea" id="RHEA:24409"/>
    </physiologicalReaction>
</comment>
<dbReference type="GO" id="GO:0016787">
    <property type="term" value="F:hydrolase activity"/>
    <property type="evidence" value="ECO:0007669"/>
    <property type="project" value="UniProtKB-KW"/>
</dbReference>
<proteinExistence type="inferred from homology"/>
<evidence type="ECO:0000313" key="12">
    <source>
        <dbReference type="Proteomes" id="UP000249254"/>
    </source>
</evidence>
<dbReference type="InterPro" id="IPR038371">
    <property type="entry name" value="Cu_polyphenol_OxRdtase_sf"/>
</dbReference>
<comment type="catalytic activity">
    <reaction evidence="1">
        <text>inosine + phosphate = alpha-D-ribose 1-phosphate + hypoxanthine</text>
        <dbReference type="Rhea" id="RHEA:27646"/>
        <dbReference type="ChEBI" id="CHEBI:17368"/>
        <dbReference type="ChEBI" id="CHEBI:17596"/>
        <dbReference type="ChEBI" id="CHEBI:43474"/>
        <dbReference type="ChEBI" id="CHEBI:57720"/>
        <dbReference type="EC" id="2.4.2.1"/>
    </reaction>
    <physiologicalReaction direction="left-to-right" evidence="1">
        <dbReference type="Rhea" id="RHEA:27647"/>
    </physiologicalReaction>
</comment>
<evidence type="ECO:0000256" key="7">
    <source>
        <dbReference type="ARBA" id="ARBA00047989"/>
    </source>
</evidence>
<sequence>MSEPPVLTSPLLAELPRVRHAFFTRQGGVSEGIYSSLNVGVGSKDDPEAVAENRRRCAAHFGQEAIVTAYQVHSATALVADGPWPAGPPQADAVVSATPGVVCAALAADCAPILIADPEARVVAATHAGWRGALSGVIEATVKRMQGLGASPKWMTAVVGPCIGPASYEVGLEFRAEFVKADPAFGRYFSTGVSDDKRQFDLPAFVLDRLRAAGVTRCEWIGRDTCAEADWFFSNRRAFKEGEPDYGRLLSAIVLD</sequence>
<keyword evidence="6" id="KW-0862">Zinc</keyword>
<comment type="similarity">
    <text evidence="2 10">Belongs to the purine nucleoside phosphorylase YfiH/LACC1 family.</text>
</comment>
<name>A0A328AHB7_9CAUL</name>
<organism evidence="11 12">
    <name type="scientific">Phenylobacterium soli</name>
    <dbReference type="NCBI Taxonomy" id="2170551"/>
    <lineage>
        <taxon>Bacteria</taxon>
        <taxon>Pseudomonadati</taxon>
        <taxon>Pseudomonadota</taxon>
        <taxon>Alphaproteobacteria</taxon>
        <taxon>Caulobacterales</taxon>
        <taxon>Caulobacteraceae</taxon>
        <taxon>Phenylobacterium</taxon>
    </lineage>
</organism>
<dbReference type="CDD" id="cd16833">
    <property type="entry name" value="YfiH"/>
    <property type="match status" value="1"/>
</dbReference>
<evidence type="ECO:0000256" key="10">
    <source>
        <dbReference type="RuleBase" id="RU361274"/>
    </source>
</evidence>